<dbReference type="STRING" id="590646.G3B0G2"/>
<reference evidence="8 9" key="1">
    <citation type="journal article" date="2011" name="Proc. Natl. Acad. Sci. U.S.A.">
        <title>Comparative genomics of xylose-fermenting fungi for enhanced biofuel production.</title>
        <authorList>
            <person name="Wohlbach D.J."/>
            <person name="Kuo A."/>
            <person name="Sato T.K."/>
            <person name="Potts K.M."/>
            <person name="Salamov A.A."/>
            <person name="LaButti K.M."/>
            <person name="Sun H."/>
            <person name="Clum A."/>
            <person name="Pangilinan J.L."/>
            <person name="Lindquist E.A."/>
            <person name="Lucas S."/>
            <person name="Lapidus A."/>
            <person name="Jin M."/>
            <person name="Gunawan C."/>
            <person name="Balan V."/>
            <person name="Dale B.E."/>
            <person name="Jeffries T.W."/>
            <person name="Zinkel R."/>
            <person name="Barry K.W."/>
            <person name="Grigoriev I.V."/>
            <person name="Gasch A.P."/>
        </authorList>
    </citation>
    <scope>NUCLEOTIDE SEQUENCE [LARGE SCALE GENOMIC DNA]</scope>
    <source>
        <strain evidence="9">ATCC 10573 / BCRC 21748 / CBS 615 / JCM 9827 / NBRC 10315 / NRRL Y-1498 / VKM Y-70</strain>
    </source>
</reference>
<evidence type="ECO:0000256" key="5">
    <source>
        <dbReference type="ARBA" id="ARBA00023002"/>
    </source>
</evidence>
<organism evidence="9">
    <name type="scientific">Candida tenuis (strain ATCC 10573 / BCRC 21748 / CBS 615 / JCM 9827 / NBRC 10315 / NRRL Y-1498 / VKM Y-70)</name>
    <name type="common">Yeast</name>
    <name type="synonym">Yamadazyma tenuis</name>
    <dbReference type="NCBI Taxonomy" id="590646"/>
    <lineage>
        <taxon>Eukaryota</taxon>
        <taxon>Fungi</taxon>
        <taxon>Dikarya</taxon>
        <taxon>Ascomycota</taxon>
        <taxon>Saccharomycotina</taxon>
        <taxon>Pichiomycetes</taxon>
        <taxon>Debaryomycetaceae</taxon>
        <taxon>Yamadazyma</taxon>
    </lineage>
</organism>
<gene>
    <name evidence="8" type="ORF">CANTEDRAFT_113115</name>
</gene>
<evidence type="ECO:0000256" key="2">
    <source>
        <dbReference type="ARBA" id="ARBA00010989"/>
    </source>
</evidence>
<dbReference type="EMBL" id="GL996514">
    <property type="protein sequence ID" value="EGV65396.1"/>
    <property type="molecule type" value="Genomic_DNA"/>
</dbReference>
<evidence type="ECO:0000259" key="7">
    <source>
        <dbReference type="Pfam" id="PF01266"/>
    </source>
</evidence>
<dbReference type="Gene3D" id="3.30.9.10">
    <property type="entry name" value="D-Amino Acid Oxidase, subunit A, domain 2"/>
    <property type="match status" value="1"/>
</dbReference>
<dbReference type="GO" id="GO:0051698">
    <property type="term" value="F:saccharopine oxidase activity"/>
    <property type="evidence" value="ECO:0007669"/>
    <property type="project" value="TreeGrafter"/>
</dbReference>
<proteinExistence type="inferred from homology"/>
<evidence type="ECO:0000256" key="6">
    <source>
        <dbReference type="SAM" id="Phobius"/>
    </source>
</evidence>
<name>G3B0G2_CANTC</name>
<dbReference type="InterPro" id="IPR045170">
    <property type="entry name" value="MTOX"/>
</dbReference>
<comment type="cofactor">
    <cofactor evidence="1">
        <name>FAD</name>
        <dbReference type="ChEBI" id="CHEBI:57692"/>
    </cofactor>
</comment>
<dbReference type="Pfam" id="PF01266">
    <property type="entry name" value="DAO"/>
    <property type="match status" value="1"/>
</dbReference>
<keyword evidence="9" id="KW-1185">Reference proteome</keyword>
<dbReference type="eggNOG" id="KOG2820">
    <property type="taxonomic scope" value="Eukaryota"/>
</dbReference>
<dbReference type="GeneID" id="18246829"/>
<keyword evidence="4" id="KW-0274">FAD</keyword>
<dbReference type="InterPro" id="IPR006076">
    <property type="entry name" value="FAD-dep_OxRdtase"/>
</dbReference>
<dbReference type="KEGG" id="cten:18246829"/>
<comment type="similarity">
    <text evidence="2">Belongs to the MSOX/MTOX family.</text>
</comment>
<dbReference type="Proteomes" id="UP000000707">
    <property type="component" value="Unassembled WGS sequence"/>
</dbReference>
<dbReference type="RefSeq" id="XP_006685082.1">
    <property type="nucleotide sequence ID" value="XM_006685019.1"/>
</dbReference>
<keyword evidence="6" id="KW-0812">Transmembrane</keyword>
<sequence length="434" mass="47919">MSSPKDKDVLIIGAGTFGLSSGLWLLRNGFKSVTIIDPKPLPSTLSAGYDINKIIQSAYPEDAAFTASLAVEALEGWQNDPVFYPHFYETGIVYATSQGEPSAEYEELESVRNFTKSQNRKHETVLLNSPNEFRAVVPQLTGSLANWKGHYQKTECGWADAKSALVSAGKEFARLGGQYVESEVARLLYNADNTAVLGCVTSDGRKVFAATTIVAAGASSVKIMDFEDQLLAKCWTVGHIRLTPDEAASFKGMPVVCNLEKGFFFEPDYTKNELKICNEFPGYTHYVGDSTAADSSVPVYKNQIPHVAERDIRLLLQETLPQLADRPLVQAKICWCTDTPDRNFLVCEHPQYGETLVLATGDSGHGFKHMPSIGKYVARLVMYGPGGLDCEKRTKWRWRPETAKDRIQDRFGGDGHVNDLKDITDWVSAISIAL</sequence>
<feature type="transmembrane region" description="Helical" evidence="6">
    <location>
        <begin position="9"/>
        <end position="26"/>
    </location>
</feature>
<keyword evidence="6" id="KW-1133">Transmembrane helix</keyword>
<dbReference type="HOGENOM" id="CLU_007884_0_2_1"/>
<accession>G3B0G2</accession>
<dbReference type="PANTHER" id="PTHR10961:SF24">
    <property type="entry name" value="HYPOTHETICAL FRUCTOSYL AMINE:OXYGEN OXIDOREDUCTASE (EUROFUNG)"/>
    <property type="match status" value="1"/>
</dbReference>
<dbReference type="PANTHER" id="PTHR10961">
    <property type="entry name" value="PEROXISOMAL SARCOSINE OXIDASE"/>
    <property type="match status" value="1"/>
</dbReference>
<evidence type="ECO:0000313" key="8">
    <source>
        <dbReference type="EMBL" id="EGV65396.1"/>
    </source>
</evidence>
<evidence type="ECO:0000256" key="1">
    <source>
        <dbReference type="ARBA" id="ARBA00001974"/>
    </source>
</evidence>
<keyword evidence="5" id="KW-0560">Oxidoreductase</keyword>
<feature type="domain" description="FAD dependent oxidoreductase" evidence="7">
    <location>
        <begin position="8"/>
        <end position="380"/>
    </location>
</feature>
<dbReference type="GO" id="GO:0050660">
    <property type="term" value="F:flavin adenine dinucleotide binding"/>
    <property type="evidence" value="ECO:0007669"/>
    <property type="project" value="InterPro"/>
</dbReference>
<dbReference type="OrthoDB" id="2219495at2759"/>
<dbReference type="AlphaFoldDB" id="G3B0G2"/>
<keyword evidence="6" id="KW-0472">Membrane</keyword>
<evidence type="ECO:0000256" key="3">
    <source>
        <dbReference type="ARBA" id="ARBA00022630"/>
    </source>
</evidence>
<evidence type="ECO:0000256" key="4">
    <source>
        <dbReference type="ARBA" id="ARBA00022827"/>
    </source>
</evidence>
<evidence type="ECO:0000313" key="9">
    <source>
        <dbReference type="Proteomes" id="UP000000707"/>
    </source>
</evidence>
<dbReference type="SUPFAM" id="SSF51905">
    <property type="entry name" value="FAD/NAD(P)-binding domain"/>
    <property type="match status" value="1"/>
</dbReference>
<keyword evidence="3" id="KW-0285">Flavoprotein</keyword>
<dbReference type="Gene3D" id="3.50.50.60">
    <property type="entry name" value="FAD/NAD(P)-binding domain"/>
    <property type="match status" value="1"/>
</dbReference>
<dbReference type="InterPro" id="IPR036188">
    <property type="entry name" value="FAD/NAD-bd_sf"/>
</dbReference>
<dbReference type="GO" id="GO:0008115">
    <property type="term" value="F:sarcosine oxidase activity"/>
    <property type="evidence" value="ECO:0007669"/>
    <property type="project" value="TreeGrafter"/>
</dbReference>
<protein>
    <submittedName>
        <fullName evidence="8">FAD dependent oxidoreductase</fullName>
    </submittedName>
</protein>